<proteinExistence type="predicted"/>
<dbReference type="RefSeq" id="WP_265591116.1">
    <property type="nucleotide sequence ID" value="NZ_BQKC01000002.1"/>
</dbReference>
<dbReference type="AlphaFoldDB" id="A0AAV5B6A1"/>
<evidence type="ECO:0000313" key="1">
    <source>
        <dbReference type="EMBL" id="GJM56243.1"/>
    </source>
</evidence>
<sequence>MGTELVAVDCTILGETHRIVVCPRVQASRLEGPFDCILMTGPDSDPIEVPAGAARHLELLFDDVEDGERASWGRPLEPMGKDQARAVADFVWDGALAMDLAGLIVVACDGGISRSAGVAAGILAATGNDDSEIFRRKCPNSTCRRLVMGAVAERLEDDRNL</sequence>
<protein>
    <recommendedName>
        <fullName evidence="3">Tyrosine specific protein phosphatases domain-containing protein</fullName>
    </recommendedName>
</protein>
<evidence type="ECO:0008006" key="3">
    <source>
        <dbReference type="Google" id="ProtNLM"/>
    </source>
</evidence>
<organism evidence="1 2">
    <name type="scientific">Granulimonas faecalis</name>
    <dbReference type="NCBI Taxonomy" id="2894155"/>
    <lineage>
        <taxon>Bacteria</taxon>
        <taxon>Bacillati</taxon>
        <taxon>Actinomycetota</taxon>
        <taxon>Coriobacteriia</taxon>
        <taxon>Coriobacteriales</taxon>
        <taxon>Kribbibacteriaceae</taxon>
        <taxon>Granulimonas</taxon>
    </lineage>
</organism>
<evidence type="ECO:0000313" key="2">
    <source>
        <dbReference type="Proteomes" id="UP001055025"/>
    </source>
</evidence>
<reference evidence="1" key="1">
    <citation type="journal article" date="2022" name="Int. J. Syst. Evol. Microbiol.">
        <title>Granulimonas faecalis gen. nov., sp. nov., and Leptogranulimonas caecicola gen. nov., sp. nov., novel lactate-producing Atopobiaceae bacteria isolated from mouse intestines, and an emended description of the family Atopobiaceae.</title>
        <authorList>
            <person name="Morinaga K."/>
            <person name="Kusada H."/>
            <person name="Sakamoto S."/>
            <person name="Murakami T."/>
            <person name="Toyoda A."/>
            <person name="Mori H."/>
            <person name="Meng X.Y."/>
            <person name="Takashino M."/>
            <person name="Murotomi K."/>
            <person name="Tamaki H."/>
        </authorList>
    </citation>
    <scope>NUCLEOTIDE SEQUENCE</scope>
    <source>
        <strain evidence="1">OPF53</strain>
    </source>
</reference>
<keyword evidence="2" id="KW-1185">Reference proteome</keyword>
<accession>A0AAV5B6A1</accession>
<name>A0AAV5B6A1_9ACTN</name>
<dbReference type="EMBL" id="BQKC01000002">
    <property type="protein sequence ID" value="GJM56243.1"/>
    <property type="molecule type" value="Genomic_DNA"/>
</dbReference>
<comment type="caution">
    <text evidence="1">The sequence shown here is derived from an EMBL/GenBank/DDBJ whole genome shotgun (WGS) entry which is preliminary data.</text>
</comment>
<gene>
    <name evidence="1" type="ORF">ATOP_18980</name>
</gene>
<dbReference type="Proteomes" id="UP001055025">
    <property type="component" value="Unassembled WGS sequence"/>
</dbReference>